<dbReference type="AlphaFoldDB" id="A0A9D4AGK5"/>
<accession>A0A9D4AGK5</accession>
<organism evidence="1 2">
    <name type="scientific">Gossypium stocksii</name>
    <dbReference type="NCBI Taxonomy" id="47602"/>
    <lineage>
        <taxon>Eukaryota</taxon>
        <taxon>Viridiplantae</taxon>
        <taxon>Streptophyta</taxon>
        <taxon>Embryophyta</taxon>
        <taxon>Tracheophyta</taxon>
        <taxon>Spermatophyta</taxon>
        <taxon>Magnoliopsida</taxon>
        <taxon>eudicotyledons</taxon>
        <taxon>Gunneridae</taxon>
        <taxon>Pentapetalae</taxon>
        <taxon>rosids</taxon>
        <taxon>malvids</taxon>
        <taxon>Malvales</taxon>
        <taxon>Malvaceae</taxon>
        <taxon>Malvoideae</taxon>
        <taxon>Gossypium</taxon>
    </lineage>
</organism>
<dbReference type="EMBL" id="JAIQCV010000002">
    <property type="protein sequence ID" value="KAH1121787.1"/>
    <property type="molecule type" value="Genomic_DNA"/>
</dbReference>
<evidence type="ECO:0000313" key="1">
    <source>
        <dbReference type="EMBL" id="KAH1121787.1"/>
    </source>
</evidence>
<sequence length="102" mass="11984">MDWLFYSNNPLAPKIVAVNLPRDFKFPNDMFEGKRDPQAHLMQYNDYMNMMGALDLAKYKNFSMTLKEVRSTSTCPFLKAQFEVSPTWARFSWEDSGLTRRS</sequence>
<dbReference type="OrthoDB" id="1752293at2759"/>
<protein>
    <submittedName>
        <fullName evidence="1">Uncharacterized protein</fullName>
    </submittedName>
</protein>
<name>A0A9D4AGK5_9ROSI</name>
<reference evidence="1 2" key="1">
    <citation type="journal article" date="2021" name="Plant Biotechnol. J.">
        <title>Multi-omics assisted identification of the key and species-specific regulatory components of drought-tolerant mechanisms in Gossypium stocksii.</title>
        <authorList>
            <person name="Yu D."/>
            <person name="Ke L."/>
            <person name="Zhang D."/>
            <person name="Wu Y."/>
            <person name="Sun Y."/>
            <person name="Mei J."/>
            <person name="Sun J."/>
            <person name="Sun Y."/>
        </authorList>
    </citation>
    <scope>NUCLEOTIDE SEQUENCE [LARGE SCALE GENOMIC DNA]</scope>
    <source>
        <strain evidence="2">cv. E1</strain>
        <tissue evidence="1">Leaf</tissue>
    </source>
</reference>
<dbReference type="Proteomes" id="UP000828251">
    <property type="component" value="Unassembled WGS sequence"/>
</dbReference>
<gene>
    <name evidence="1" type="ORF">J1N35_004947</name>
</gene>
<evidence type="ECO:0000313" key="2">
    <source>
        <dbReference type="Proteomes" id="UP000828251"/>
    </source>
</evidence>
<proteinExistence type="predicted"/>
<keyword evidence="2" id="KW-1185">Reference proteome</keyword>
<comment type="caution">
    <text evidence="1">The sequence shown here is derived from an EMBL/GenBank/DDBJ whole genome shotgun (WGS) entry which is preliminary data.</text>
</comment>